<evidence type="ECO:0000256" key="4">
    <source>
        <dbReference type="SAM" id="Phobius"/>
    </source>
</evidence>
<dbReference type="EMBL" id="AZBU02000004">
    <property type="protein sequence ID" value="TKR80408.1"/>
    <property type="molecule type" value="Genomic_DNA"/>
</dbReference>
<evidence type="ECO:0000256" key="2">
    <source>
        <dbReference type="ARBA" id="ARBA00023157"/>
    </source>
</evidence>
<dbReference type="Gene3D" id="2.20.100.10">
    <property type="entry name" value="Thrombospondin type-1 (TSP1) repeat"/>
    <property type="match status" value="1"/>
</dbReference>
<dbReference type="AlphaFoldDB" id="A0A4U5NCA8"/>
<dbReference type="Pfam" id="PF00090">
    <property type="entry name" value="TSP_1"/>
    <property type="match status" value="1"/>
</dbReference>
<sequence>MLFIAVLVALLSLSVSSDLRLIPPNPRVLGHLVISGINSSSAGFSIASDRSFLCKLPPAPNITVPCKCLSLASSDYRVVEDRSGATLAQFFVGPPDIRIVVPDRHRVLTGLETTFEPNLCEAHVFDVSLEFRPFEVIPEKEYEWDSVSNGQVLLHQKAEIRDFSCEDFEIPGFYRIRISSSIDLNSSVISPIIVVNITVNVPPSIHIRSDSIFPHCKGEFTVSWKIPHCPNSKQFFRVRAFAVEEEKPDELILMDDSSVNRSTTSVGIPCSYFDIIYRQFCFELVTIADPTRRFVHWDQKCVYTEHLKRIDGGWSPWAEWSQCTVSCGQGVQRRVRYCNNPVTVKGKHCEGEFVESRPCTEAECPVSKRNIERHHGDCDCGCTLSAKSGSFFADVRRCRRKRIEWRIPGKPGKRVKVTVANHTRNGEVLRITNGNLLYDSRLDFERQMVAADLNAPVVVALHGLRNGTGRSNRTRSVEGASGFIVEYFISEIPPRRISFDSVRSESSTSFAPFNCPICSLPFVAGFLSVVFIAIILLPPILCTIVTKRKIERRLKKRSTITSKRNASEMVRSNNTDSTQTSAEIPLKTAVSRRSIGIQLSVQSTPRFPEALRGIPQAPHEELPGSSIPRCPSPTPATTTNWSTTTTSTRSQIRSSYPTTALSTSPRRSTSTRSSVPTRLGHSRIPRAKGNLGREHADLRVPGLSRTSFSSSNGSFLSGPLICCSMTSDSMNFYLCE</sequence>
<keyword evidence="1" id="KW-0677">Repeat</keyword>
<evidence type="ECO:0000256" key="1">
    <source>
        <dbReference type="ARBA" id="ARBA00022737"/>
    </source>
</evidence>
<feature type="compositionally biased region" description="Low complexity" evidence="3">
    <location>
        <begin position="657"/>
        <end position="678"/>
    </location>
</feature>
<evidence type="ECO:0000256" key="5">
    <source>
        <dbReference type="SAM" id="SignalP"/>
    </source>
</evidence>
<keyword evidence="4" id="KW-1133">Transmembrane helix</keyword>
<name>A0A4U5NCA8_STECR</name>
<feature type="transmembrane region" description="Helical" evidence="4">
    <location>
        <begin position="522"/>
        <end position="546"/>
    </location>
</feature>
<reference evidence="6 7" key="2">
    <citation type="journal article" date="2019" name="G3 (Bethesda)">
        <title>Hybrid Assembly of the Genome of the Entomopathogenic Nematode Steinernema carpocapsae Identifies the X-Chromosome.</title>
        <authorList>
            <person name="Serra L."/>
            <person name="Macchietto M."/>
            <person name="Macias-Munoz A."/>
            <person name="McGill C.J."/>
            <person name="Rodriguez I.M."/>
            <person name="Rodriguez B."/>
            <person name="Murad R."/>
            <person name="Mortazavi A."/>
        </authorList>
    </citation>
    <scope>NUCLEOTIDE SEQUENCE [LARGE SCALE GENOMIC DNA]</scope>
    <source>
        <strain evidence="6 7">ALL</strain>
    </source>
</reference>
<feature type="region of interest" description="Disordered" evidence="3">
    <location>
        <begin position="562"/>
        <end position="581"/>
    </location>
</feature>
<gene>
    <name evidence="6" type="ORF">L596_014488</name>
</gene>
<accession>A0A4U5NCA8</accession>
<dbReference type="InterPro" id="IPR038877">
    <property type="entry name" value="THSD1"/>
</dbReference>
<keyword evidence="4" id="KW-0812">Transmembrane</keyword>
<dbReference type="SUPFAM" id="SSF82895">
    <property type="entry name" value="TSP-1 type 1 repeat"/>
    <property type="match status" value="1"/>
</dbReference>
<evidence type="ECO:0000313" key="7">
    <source>
        <dbReference type="Proteomes" id="UP000298663"/>
    </source>
</evidence>
<feature type="chain" id="PRO_5020236730" description="Fibronectin type-III domain-containing protein" evidence="5">
    <location>
        <begin position="17"/>
        <end position="736"/>
    </location>
</feature>
<dbReference type="SMART" id="SM00209">
    <property type="entry name" value="TSP1"/>
    <property type="match status" value="1"/>
</dbReference>
<organism evidence="6 7">
    <name type="scientific">Steinernema carpocapsae</name>
    <name type="common">Entomopathogenic nematode</name>
    <dbReference type="NCBI Taxonomy" id="34508"/>
    <lineage>
        <taxon>Eukaryota</taxon>
        <taxon>Metazoa</taxon>
        <taxon>Ecdysozoa</taxon>
        <taxon>Nematoda</taxon>
        <taxon>Chromadorea</taxon>
        <taxon>Rhabditida</taxon>
        <taxon>Tylenchina</taxon>
        <taxon>Panagrolaimomorpha</taxon>
        <taxon>Strongyloidoidea</taxon>
        <taxon>Steinernematidae</taxon>
        <taxon>Steinernema</taxon>
    </lineage>
</organism>
<dbReference type="PROSITE" id="PS50092">
    <property type="entry name" value="TSP1"/>
    <property type="match status" value="1"/>
</dbReference>
<feature type="compositionally biased region" description="Low complexity" evidence="3">
    <location>
        <begin position="635"/>
        <end position="648"/>
    </location>
</feature>
<dbReference type="PANTHER" id="PTHR16311">
    <property type="entry name" value="THROMBOSPONDIN TYPE I DOMAIN-CONTAINING 1"/>
    <property type="match status" value="1"/>
</dbReference>
<keyword evidence="2" id="KW-1015">Disulfide bond</keyword>
<proteinExistence type="predicted"/>
<dbReference type="STRING" id="34508.A0A4U5NCA8"/>
<dbReference type="InterPro" id="IPR036383">
    <property type="entry name" value="TSP1_rpt_sf"/>
</dbReference>
<keyword evidence="7" id="KW-1185">Reference proteome</keyword>
<keyword evidence="4" id="KW-0472">Membrane</keyword>
<feature type="signal peptide" evidence="5">
    <location>
        <begin position="1"/>
        <end position="16"/>
    </location>
</feature>
<evidence type="ECO:0000256" key="3">
    <source>
        <dbReference type="SAM" id="MobiDB-lite"/>
    </source>
</evidence>
<reference evidence="6 7" key="1">
    <citation type="journal article" date="2015" name="Genome Biol.">
        <title>Comparative genomics of Steinernema reveals deeply conserved gene regulatory networks.</title>
        <authorList>
            <person name="Dillman A.R."/>
            <person name="Macchietto M."/>
            <person name="Porter C.F."/>
            <person name="Rogers A."/>
            <person name="Williams B."/>
            <person name="Antoshechkin I."/>
            <person name="Lee M.M."/>
            <person name="Goodwin Z."/>
            <person name="Lu X."/>
            <person name="Lewis E.E."/>
            <person name="Goodrich-Blair H."/>
            <person name="Stock S.P."/>
            <person name="Adams B.J."/>
            <person name="Sternberg P.W."/>
            <person name="Mortazavi A."/>
        </authorList>
    </citation>
    <scope>NUCLEOTIDE SEQUENCE [LARGE SCALE GENOMIC DNA]</scope>
    <source>
        <strain evidence="6 7">ALL</strain>
    </source>
</reference>
<dbReference type="OrthoDB" id="5855429at2759"/>
<evidence type="ECO:0000313" key="6">
    <source>
        <dbReference type="EMBL" id="TKR80408.1"/>
    </source>
</evidence>
<dbReference type="InterPro" id="IPR000884">
    <property type="entry name" value="TSP1_rpt"/>
</dbReference>
<dbReference type="PRINTS" id="PR01705">
    <property type="entry name" value="TSP1REPEAT"/>
</dbReference>
<dbReference type="PANTHER" id="PTHR16311:SF3">
    <property type="entry name" value="THROMBOSPONDIN TYPE-1 DOMAIN-CONTAINING PROTEIN 1"/>
    <property type="match status" value="1"/>
</dbReference>
<feature type="region of interest" description="Disordered" evidence="3">
    <location>
        <begin position="616"/>
        <end position="687"/>
    </location>
</feature>
<evidence type="ECO:0008006" key="8">
    <source>
        <dbReference type="Google" id="ProtNLM"/>
    </source>
</evidence>
<dbReference type="FunFam" id="2.20.100.10:FF:000007">
    <property type="entry name" value="Thrombospondin 1"/>
    <property type="match status" value="1"/>
</dbReference>
<keyword evidence="5" id="KW-0732">Signal</keyword>
<dbReference type="GO" id="GO:0071944">
    <property type="term" value="C:cell periphery"/>
    <property type="evidence" value="ECO:0007669"/>
    <property type="project" value="TreeGrafter"/>
</dbReference>
<comment type="caution">
    <text evidence="6">The sequence shown here is derived from an EMBL/GenBank/DDBJ whole genome shotgun (WGS) entry which is preliminary data.</text>
</comment>
<dbReference type="Proteomes" id="UP000298663">
    <property type="component" value="Unassembled WGS sequence"/>
</dbReference>
<protein>
    <recommendedName>
        <fullName evidence="8">Fibronectin type-III domain-containing protein</fullName>
    </recommendedName>
</protein>